<dbReference type="EMBL" id="JAOVZR010000001">
    <property type="protein sequence ID" value="MCY0146148.1"/>
    <property type="molecule type" value="Genomic_DNA"/>
</dbReference>
<evidence type="ECO:0000259" key="1">
    <source>
        <dbReference type="Pfam" id="PF08241"/>
    </source>
</evidence>
<dbReference type="InterPro" id="IPR029063">
    <property type="entry name" value="SAM-dependent_MTases_sf"/>
</dbReference>
<protein>
    <submittedName>
        <fullName evidence="2">Class I SAM-dependent methyltransferase</fullName>
    </submittedName>
</protein>
<dbReference type="InterPro" id="IPR013216">
    <property type="entry name" value="Methyltransf_11"/>
</dbReference>
<dbReference type="SUPFAM" id="SSF53335">
    <property type="entry name" value="S-adenosyl-L-methionine-dependent methyltransferases"/>
    <property type="match status" value="1"/>
</dbReference>
<keyword evidence="2" id="KW-0489">Methyltransferase</keyword>
<proteinExistence type="predicted"/>
<dbReference type="GO" id="GO:0032259">
    <property type="term" value="P:methylation"/>
    <property type="evidence" value="ECO:0007669"/>
    <property type="project" value="UniProtKB-KW"/>
</dbReference>
<dbReference type="GO" id="GO:0008168">
    <property type="term" value="F:methyltransferase activity"/>
    <property type="evidence" value="ECO:0007669"/>
    <property type="project" value="UniProtKB-KW"/>
</dbReference>
<dbReference type="RefSeq" id="WP_267651842.1">
    <property type="nucleotide sequence ID" value="NZ_JAOVZR010000001.1"/>
</dbReference>
<comment type="caution">
    <text evidence="2">The sequence shown here is derived from an EMBL/GenBank/DDBJ whole genome shotgun (WGS) entry which is preliminary data.</text>
</comment>
<dbReference type="CDD" id="cd02440">
    <property type="entry name" value="AdoMet_MTases"/>
    <property type="match status" value="1"/>
</dbReference>
<evidence type="ECO:0000313" key="2">
    <source>
        <dbReference type="EMBL" id="MCY0146148.1"/>
    </source>
</evidence>
<keyword evidence="2" id="KW-0808">Transferase</keyword>
<evidence type="ECO:0000313" key="3">
    <source>
        <dbReference type="Proteomes" id="UP001073227"/>
    </source>
</evidence>
<accession>A0ABT3Z3C7</accession>
<dbReference type="Gene3D" id="3.40.50.150">
    <property type="entry name" value="Vaccinia Virus protein VP39"/>
    <property type="match status" value="1"/>
</dbReference>
<keyword evidence="3" id="KW-1185">Reference proteome</keyword>
<dbReference type="Pfam" id="PF08241">
    <property type="entry name" value="Methyltransf_11"/>
    <property type="match status" value="1"/>
</dbReference>
<dbReference type="Proteomes" id="UP001073227">
    <property type="component" value="Unassembled WGS sequence"/>
</dbReference>
<gene>
    <name evidence="2" type="ORF">OEG84_00050</name>
</gene>
<name>A0ABT3Z3C7_9HYPH</name>
<organism evidence="2 3">
    <name type="scientific">Hoeflea algicola</name>
    <dbReference type="NCBI Taxonomy" id="2983763"/>
    <lineage>
        <taxon>Bacteria</taxon>
        <taxon>Pseudomonadati</taxon>
        <taxon>Pseudomonadota</taxon>
        <taxon>Alphaproteobacteria</taxon>
        <taxon>Hyphomicrobiales</taxon>
        <taxon>Rhizobiaceae</taxon>
        <taxon>Hoeflea</taxon>
    </lineage>
</organism>
<reference evidence="2" key="1">
    <citation type="submission" date="2022-10" db="EMBL/GenBank/DDBJ databases">
        <title>Hoeflea sp. G2-23, isolated from marine algae.</title>
        <authorList>
            <person name="Kristyanto S."/>
            <person name="Kim J.M."/>
            <person name="Jeon C.O."/>
        </authorList>
    </citation>
    <scope>NUCLEOTIDE SEQUENCE</scope>
    <source>
        <strain evidence="2">G2-23</strain>
    </source>
</reference>
<feature type="domain" description="Methyltransferase type 11" evidence="1">
    <location>
        <begin position="140"/>
        <end position="189"/>
    </location>
</feature>
<sequence>MKTFLQGIETTRAAPHLPWQAKAMVQAGLACLPYGEAINHQFQRVNAKRRGHTAQEQRAAEITACIRSLNRIKPISGATIVEVGTGWDAMPTLALSSLGANYIHTFDHRRHLRPTLMEEASATLLQWLPPANPDAIRYTAPGDAANTGLPAASVDIFFSYAVLEHVPEAKILSLIREARRVLKSGGIFYALIGLHDHFHNFDKRVSKVNFLRYPEWQWALIGKNRISYHNRLRECDFLNALSQNGAENLVVNNVIDPPDLDRVRSMRVANRFRRYTSSQLAVTRSEIAAKFTNRPA</sequence>